<dbReference type="InterPro" id="IPR045247">
    <property type="entry name" value="Oye-like"/>
</dbReference>
<dbReference type="SUPFAM" id="SSF51395">
    <property type="entry name" value="FMN-linked oxidoreductases"/>
    <property type="match status" value="1"/>
</dbReference>
<keyword evidence="3" id="KW-1185">Reference proteome</keyword>
<dbReference type="EMBL" id="CP120983">
    <property type="protein sequence ID" value="WLQ64951.1"/>
    <property type="molecule type" value="Genomic_DNA"/>
</dbReference>
<evidence type="ECO:0000313" key="3">
    <source>
        <dbReference type="Proteomes" id="UP001224433"/>
    </source>
</evidence>
<dbReference type="CDD" id="cd02933">
    <property type="entry name" value="OYE_like_FMN"/>
    <property type="match status" value="1"/>
</dbReference>
<dbReference type="RefSeq" id="WP_261988843.1">
    <property type="nucleotide sequence ID" value="NZ_CP120983.1"/>
</dbReference>
<dbReference type="InterPro" id="IPR001155">
    <property type="entry name" value="OxRdtase_FMN_N"/>
</dbReference>
<dbReference type="Pfam" id="PF00724">
    <property type="entry name" value="Oxidored_FMN"/>
    <property type="match status" value="1"/>
</dbReference>
<proteinExistence type="predicted"/>
<feature type="domain" description="NADH:flavin oxidoreductase/NADH oxidase N-terminal" evidence="1">
    <location>
        <begin position="11"/>
        <end position="341"/>
    </location>
</feature>
<protein>
    <submittedName>
        <fullName evidence="2">Alkene reductase</fullName>
    </submittedName>
</protein>
<dbReference type="Proteomes" id="UP001224433">
    <property type="component" value="Chromosome"/>
</dbReference>
<gene>
    <name evidence="2" type="ORF">P8A20_15680</name>
</gene>
<dbReference type="InterPro" id="IPR013785">
    <property type="entry name" value="Aldolase_TIM"/>
</dbReference>
<accession>A0ABY9JG31</accession>
<dbReference type="Gene3D" id="3.20.20.70">
    <property type="entry name" value="Aldolase class I"/>
    <property type="match status" value="1"/>
</dbReference>
<dbReference type="PANTHER" id="PTHR22893:SF91">
    <property type="entry name" value="NADPH DEHYDROGENASE 2-RELATED"/>
    <property type="match status" value="1"/>
</dbReference>
<dbReference type="PANTHER" id="PTHR22893">
    <property type="entry name" value="NADH OXIDOREDUCTASE-RELATED"/>
    <property type="match status" value="1"/>
</dbReference>
<organism evidence="2 3">
    <name type="scientific">Streptomyces glycanivorans</name>
    <dbReference type="NCBI Taxonomy" id="3033808"/>
    <lineage>
        <taxon>Bacteria</taxon>
        <taxon>Bacillati</taxon>
        <taxon>Actinomycetota</taxon>
        <taxon>Actinomycetes</taxon>
        <taxon>Kitasatosporales</taxon>
        <taxon>Streptomycetaceae</taxon>
        <taxon>Streptomyces</taxon>
    </lineage>
</organism>
<evidence type="ECO:0000313" key="2">
    <source>
        <dbReference type="EMBL" id="WLQ64951.1"/>
    </source>
</evidence>
<sequence length="381" mass="40956">MTSVSASSGPSLFAPVALGDIELANRVVMAPLTRMRAGASGVPGDLMAEHYRQRASLGLIVTEGTYCSHESQAFVGQPGIVTDEQVAGWRRTAAAVHARGGRIVMQIVHSGRVTHPDVNGGRPVLAPSAIAINGAGHTERGKQPFPVPQALTTAEAGSVLADFVAASRHAIESGLDGVEIHAANGYLLHQFLSPASNRRTDMYGGPPENRARFVVEVVTAVARAVGAGRVGLRISPQRNIHDVLETDRDDVLTTYGHLLDRLRPLGLAYLSIRHEDLGGTLVQELRRRFGGRLMVNRGTSPMTTREEAMELIEGAHADAVAVGRAAIANPDLVERWQGEHPENEPRQELFYTSGAEGYTDYPFLGVPVRVAEQRTRGRDGR</sequence>
<name>A0ABY9JG31_9ACTN</name>
<reference evidence="2 3" key="1">
    <citation type="submission" date="2023-03" db="EMBL/GenBank/DDBJ databases">
        <title>Isolation and description of six Streptomyces strains from soil environments, able to metabolize different microbial glucans.</title>
        <authorList>
            <person name="Widen T."/>
            <person name="Larsbrink J."/>
        </authorList>
    </citation>
    <scope>NUCLEOTIDE SEQUENCE [LARGE SCALE GENOMIC DNA]</scope>
    <source>
        <strain evidence="2 3">Alt3</strain>
    </source>
</reference>
<evidence type="ECO:0000259" key="1">
    <source>
        <dbReference type="Pfam" id="PF00724"/>
    </source>
</evidence>